<dbReference type="PANTHER" id="PTHR44227">
    <property type="match status" value="1"/>
</dbReference>
<feature type="transmembrane region" description="Helical" evidence="3">
    <location>
        <begin position="6"/>
        <end position="24"/>
    </location>
</feature>
<feature type="transmembrane region" description="Helical" evidence="3">
    <location>
        <begin position="173"/>
        <end position="191"/>
    </location>
</feature>
<evidence type="ECO:0000256" key="2">
    <source>
        <dbReference type="ARBA" id="ARBA00022803"/>
    </source>
</evidence>
<keyword evidence="1" id="KW-0677">Repeat</keyword>
<evidence type="ECO:0000256" key="3">
    <source>
        <dbReference type="SAM" id="Phobius"/>
    </source>
</evidence>
<keyword evidence="3" id="KW-0472">Membrane</keyword>
<keyword evidence="3" id="KW-1133">Transmembrane helix</keyword>
<organism evidence="4 5">
    <name type="scientific">Phytophthora megakarya</name>
    <dbReference type="NCBI Taxonomy" id="4795"/>
    <lineage>
        <taxon>Eukaryota</taxon>
        <taxon>Sar</taxon>
        <taxon>Stramenopiles</taxon>
        <taxon>Oomycota</taxon>
        <taxon>Peronosporomycetes</taxon>
        <taxon>Peronosporales</taxon>
        <taxon>Peronosporaceae</taxon>
        <taxon>Phytophthora</taxon>
    </lineage>
</organism>
<dbReference type="Proteomes" id="UP000198211">
    <property type="component" value="Unassembled WGS sequence"/>
</dbReference>
<reference evidence="5" key="1">
    <citation type="submission" date="2017-03" db="EMBL/GenBank/DDBJ databases">
        <title>Phytopthora megakarya and P. palmivora, two closely related causual agents of cacao black pod achieved similar genome size and gene model numbers by different mechanisms.</title>
        <authorList>
            <person name="Ali S."/>
            <person name="Shao J."/>
            <person name="Larry D.J."/>
            <person name="Kronmiller B."/>
            <person name="Shen D."/>
            <person name="Strem M.D."/>
            <person name="Melnick R.L."/>
            <person name="Guiltinan M.J."/>
            <person name="Tyler B.M."/>
            <person name="Meinhardt L.W."/>
            <person name="Bailey B.A."/>
        </authorList>
    </citation>
    <scope>NUCLEOTIDE SEQUENCE [LARGE SCALE GENOMIC DNA]</scope>
    <source>
        <strain evidence="5">zdho120</strain>
    </source>
</reference>
<feature type="transmembrane region" description="Helical" evidence="3">
    <location>
        <begin position="211"/>
        <end position="234"/>
    </location>
</feature>
<keyword evidence="2" id="KW-0802">TPR repeat</keyword>
<dbReference type="PANTHER" id="PTHR44227:SF3">
    <property type="entry name" value="PROTEIN O-MANNOSYL-TRANSFERASE TMTC4"/>
    <property type="match status" value="1"/>
</dbReference>
<dbReference type="GO" id="GO:0030968">
    <property type="term" value="P:endoplasmic reticulum unfolded protein response"/>
    <property type="evidence" value="ECO:0007669"/>
    <property type="project" value="TreeGrafter"/>
</dbReference>
<dbReference type="STRING" id="4795.A0A225V312"/>
<dbReference type="GO" id="GO:0000030">
    <property type="term" value="F:mannosyltransferase activity"/>
    <property type="evidence" value="ECO:0007669"/>
    <property type="project" value="TreeGrafter"/>
</dbReference>
<accession>A0A225V312</accession>
<comment type="caution">
    <text evidence="4">The sequence shown here is derived from an EMBL/GenBank/DDBJ whole genome shotgun (WGS) entry which is preliminary data.</text>
</comment>
<keyword evidence="3" id="KW-0812">Transmembrane</keyword>
<proteinExistence type="predicted"/>
<dbReference type="GO" id="GO:0005783">
    <property type="term" value="C:endoplasmic reticulum"/>
    <property type="evidence" value="ECO:0007669"/>
    <property type="project" value="TreeGrafter"/>
</dbReference>
<dbReference type="InterPro" id="IPR052346">
    <property type="entry name" value="O-mannosyl-transferase_TMTC"/>
</dbReference>
<dbReference type="AlphaFoldDB" id="A0A225V312"/>
<gene>
    <name evidence="4" type="ORF">PHMEG_00029668</name>
</gene>
<evidence type="ECO:0000313" key="5">
    <source>
        <dbReference type="Proteomes" id="UP000198211"/>
    </source>
</evidence>
<evidence type="ECO:0000256" key="1">
    <source>
        <dbReference type="ARBA" id="ARBA00022737"/>
    </source>
</evidence>
<dbReference type="EMBL" id="NBNE01008576">
    <property type="protein sequence ID" value="OWY99337.1"/>
    <property type="molecule type" value="Genomic_DNA"/>
</dbReference>
<feature type="transmembrane region" description="Helical" evidence="3">
    <location>
        <begin position="142"/>
        <end position="161"/>
    </location>
</feature>
<protein>
    <recommendedName>
        <fullName evidence="6">Transmembrane protein</fullName>
    </recommendedName>
</protein>
<dbReference type="OrthoDB" id="195091at2759"/>
<name>A0A225V312_9STRA</name>
<feature type="transmembrane region" description="Helical" evidence="3">
    <location>
        <begin position="98"/>
        <end position="121"/>
    </location>
</feature>
<evidence type="ECO:0008006" key="6">
    <source>
        <dbReference type="Google" id="ProtNLM"/>
    </source>
</evidence>
<sequence>MTQGQVAALISGIALLIYTSPLLLTNTSGGWDFWYIWDDRANFVENEVLQSSMSFQTLYEMFTLVKLNVYEPLGWLLKYFIVQTMGLDAWWIRMVSVVIHFGAGFILAKVSGMVLDINFMLKKFKRSRQFALDELRFREMSCLHFFACSLSAAVFLVHPIHVEVVAWPSAQPYTLAAFFSFWALFVHVKSIHLKLCELLFSTHRTFNVKQIGLYIANKLPVGAILLVFVSVTGFSNIGGGKPEMISLSVGERVLKALSSPIWIFRRFVWPSNLRPHYQIRSGDLSIGNPECLLSLATTTFILAIIIWNSWHRGVSKHMLSLVFFIVHYDVAACIRIAGANRYAYLPTAIVVPYGGWSTYSMRGDALLI</sequence>
<feature type="transmembrane region" description="Helical" evidence="3">
    <location>
        <begin position="292"/>
        <end position="310"/>
    </location>
</feature>
<keyword evidence="5" id="KW-1185">Reference proteome</keyword>
<dbReference type="GO" id="GO:0035269">
    <property type="term" value="P:protein O-linked glycosylation via mannose"/>
    <property type="evidence" value="ECO:0007669"/>
    <property type="project" value="TreeGrafter"/>
</dbReference>
<evidence type="ECO:0000313" key="4">
    <source>
        <dbReference type="EMBL" id="OWY99337.1"/>
    </source>
</evidence>